<comment type="caution">
    <text evidence="8">The sequence shown here is derived from an EMBL/GenBank/DDBJ whole genome shotgun (WGS) entry which is preliminary data.</text>
</comment>
<keyword evidence="4" id="KW-0067">ATP-binding</keyword>
<dbReference type="Gene3D" id="3.30.450.40">
    <property type="match status" value="1"/>
</dbReference>
<evidence type="ECO:0000259" key="7">
    <source>
        <dbReference type="Pfam" id="PF01590"/>
    </source>
</evidence>
<evidence type="ECO:0000256" key="1">
    <source>
        <dbReference type="ARBA" id="ARBA00022679"/>
    </source>
</evidence>
<evidence type="ECO:0000313" key="8">
    <source>
        <dbReference type="EMBL" id="MDO9713561.1"/>
    </source>
</evidence>
<accession>A0ABT9EBV9</accession>
<dbReference type="EMBL" id="JAUTWS010000100">
    <property type="protein sequence ID" value="MDO9713561.1"/>
    <property type="molecule type" value="Genomic_DNA"/>
</dbReference>
<keyword evidence="2" id="KW-0547">Nucleotide-binding</keyword>
<dbReference type="InterPro" id="IPR036890">
    <property type="entry name" value="HATPase_C_sf"/>
</dbReference>
<keyword evidence="1" id="KW-0808">Transferase</keyword>
<feature type="compositionally biased region" description="Low complexity" evidence="6">
    <location>
        <begin position="1"/>
        <end position="10"/>
    </location>
</feature>
<dbReference type="InterPro" id="IPR036097">
    <property type="entry name" value="HisK_dim/P_sf"/>
</dbReference>
<evidence type="ECO:0000256" key="5">
    <source>
        <dbReference type="ARBA" id="ARBA00023012"/>
    </source>
</evidence>
<evidence type="ECO:0000256" key="4">
    <source>
        <dbReference type="ARBA" id="ARBA00022840"/>
    </source>
</evidence>
<feature type="domain" description="GAF" evidence="7">
    <location>
        <begin position="68"/>
        <end position="132"/>
    </location>
</feature>
<evidence type="ECO:0000256" key="3">
    <source>
        <dbReference type="ARBA" id="ARBA00022777"/>
    </source>
</evidence>
<protein>
    <submittedName>
        <fullName evidence="8">GAF domain-containing protein</fullName>
    </submittedName>
</protein>
<dbReference type="RefSeq" id="WP_305108417.1">
    <property type="nucleotide sequence ID" value="NZ_JAUTWS010000100.1"/>
</dbReference>
<evidence type="ECO:0000256" key="6">
    <source>
        <dbReference type="SAM" id="MobiDB-lite"/>
    </source>
</evidence>
<reference evidence="8 9" key="1">
    <citation type="submission" date="2023-08" db="EMBL/GenBank/DDBJ databases">
        <title>The draft genome sequence of Paracraurococcus sp. LOR1-02.</title>
        <authorList>
            <person name="Kingkaew E."/>
            <person name="Tanasupawat S."/>
        </authorList>
    </citation>
    <scope>NUCLEOTIDE SEQUENCE [LARGE SCALE GENOMIC DNA]</scope>
    <source>
        <strain evidence="8 9">LOR1-02</strain>
    </source>
</reference>
<dbReference type="InterPro" id="IPR003018">
    <property type="entry name" value="GAF"/>
</dbReference>
<keyword evidence="3" id="KW-0418">Kinase</keyword>
<feature type="compositionally biased region" description="Basic and acidic residues" evidence="6">
    <location>
        <begin position="32"/>
        <end position="42"/>
    </location>
</feature>
<keyword evidence="5" id="KW-0902">Two-component regulatory system</keyword>
<keyword evidence="9" id="KW-1185">Reference proteome</keyword>
<dbReference type="Pfam" id="PF01590">
    <property type="entry name" value="GAF"/>
    <property type="match status" value="1"/>
</dbReference>
<evidence type="ECO:0000256" key="2">
    <source>
        <dbReference type="ARBA" id="ARBA00022741"/>
    </source>
</evidence>
<dbReference type="Gene3D" id="1.10.287.130">
    <property type="match status" value="1"/>
</dbReference>
<feature type="compositionally biased region" description="Pro residues" evidence="6">
    <location>
        <begin position="11"/>
        <end position="26"/>
    </location>
</feature>
<sequence length="322" mass="34174">MAAPAASPARPRSPPPARQPGPPAPRPGWGHKQLDSRLESQRNPRSHCSSPLSQPLEALDVQRGGEQLRDARAHPVVRDNHAIADLGVVAYLGMPISSRDGHAIGALCAIDTAPREWAADEADALRDLAHLATDEVALRELERDLDARVGQEVALREGELTERSRARRLEALGRLAGGVAHDINNVLHAASGGVRLAARRLEGDPARARRLLDTALEAMDRGAAVTRPLLSVAGRAVLFSEPVDAAAALAETREILLRGSGAVEVRVDAPEDLSPVLADRAQLGAVLRALAENARDAMPRGGILVLAATAEVVPEGLPHRWT</sequence>
<dbReference type="PANTHER" id="PTHR43065">
    <property type="entry name" value="SENSOR HISTIDINE KINASE"/>
    <property type="match status" value="1"/>
</dbReference>
<evidence type="ECO:0000313" key="9">
    <source>
        <dbReference type="Proteomes" id="UP001243009"/>
    </source>
</evidence>
<dbReference type="PANTHER" id="PTHR43065:SF46">
    <property type="entry name" value="C4-DICARBOXYLATE TRANSPORT SENSOR PROTEIN DCTB"/>
    <property type="match status" value="1"/>
</dbReference>
<gene>
    <name evidence="8" type="ORF">Q7A36_34895</name>
</gene>
<feature type="region of interest" description="Disordered" evidence="6">
    <location>
        <begin position="1"/>
        <end position="56"/>
    </location>
</feature>
<name>A0ABT9EBV9_9PROT</name>
<dbReference type="Proteomes" id="UP001243009">
    <property type="component" value="Unassembled WGS sequence"/>
</dbReference>
<organism evidence="8 9">
    <name type="scientific">Paracraurococcus lichenis</name>
    <dbReference type="NCBI Taxonomy" id="3064888"/>
    <lineage>
        <taxon>Bacteria</taxon>
        <taxon>Pseudomonadati</taxon>
        <taxon>Pseudomonadota</taxon>
        <taxon>Alphaproteobacteria</taxon>
        <taxon>Acetobacterales</taxon>
        <taxon>Roseomonadaceae</taxon>
        <taxon>Paracraurococcus</taxon>
    </lineage>
</organism>
<dbReference type="Gene3D" id="3.30.565.10">
    <property type="entry name" value="Histidine kinase-like ATPase, C-terminal domain"/>
    <property type="match status" value="1"/>
</dbReference>
<dbReference type="SUPFAM" id="SSF47384">
    <property type="entry name" value="Homodimeric domain of signal transducing histidine kinase"/>
    <property type="match status" value="1"/>
</dbReference>
<dbReference type="SUPFAM" id="SSF55781">
    <property type="entry name" value="GAF domain-like"/>
    <property type="match status" value="1"/>
</dbReference>
<proteinExistence type="predicted"/>
<feature type="compositionally biased region" description="Polar residues" evidence="6">
    <location>
        <begin position="43"/>
        <end position="53"/>
    </location>
</feature>
<dbReference type="InterPro" id="IPR029016">
    <property type="entry name" value="GAF-like_dom_sf"/>
</dbReference>
<dbReference type="SUPFAM" id="SSF55874">
    <property type="entry name" value="ATPase domain of HSP90 chaperone/DNA topoisomerase II/histidine kinase"/>
    <property type="match status" value="1"/>
</dbReference>